<dbReference type="CDD" id="cd01949">
    <property type="entry name" value="GGDEF"/>
    <property type="match status" value="1"/>
</dbReference>
<comment type="catalytic activity">
    <reaction evidence="2">
        <text>2 GTP = 3',3'-c-di-GMP + 2 diphosphate</text>
        <dbReference type="Rhea" id="RHEA:24898"/>
        <dbReference type="ChEBI" id="CHEBI:33019"/>
        <dbReference type="ChEBI" id="CHEBI:37565"/>
        <dbReference type="ChEBI" id="CHEBI:58805"/>
        <dbReference type="EC" id="2.7.7.65"/>
    </reaction>
</comment>
<dbReference type="Proteomes" id="UP000321389">
    <property type="component" value="Chromosome"/>
</dbReference>
<evidence type="ECO:0000259" key="4">
    <source>
        <dbReference type="PROSITE" id="PS50887"/>
    </source>
</evidence>
<reference evidence="5" key="1">
    <citation type="submission" date="2020-04" db="EMBL/GenBank/DDBJ databases">
        <title>Nitratireductor sp. nov. isolated from mangrove soil.</title>
        <authorList>
            <person name="Ye Y."/>
        </authorList>
    </citation>
    <scope>NUCLEOTIDE SEQUENCE</scope>
    <source>
        <strain evidence="5">SY7</strain>
    </source>
</reference>
<evidence type="ECO:0000313" key="5">
    <source>
        <dbReference type="EMBL" id="QDZ01197.1"/>
    </source>
</evidence>
<dbReference type="InterPro" id="IPR043128">
    <property type="entry name" value="Rev_trsase/Diguanyl_cyclase"/>
</dbReference>
<feature type="domain" description="GGDEF" evidence="4">
    <location>
        <begin position="115"/>
        <end position="247"/>
    </location>
</feature>
<dbReference type="SMART" id="SM00267">
    <property type="entry name" value="GGDEF"/>
    <property type="match status" value="1"/>
</dbReference>
<proteinExistence type="predicted"/>
<dbReference type="GO" id="GO:0043709">
    <property type="term" value="P:cell adhesion involved in single-species biofilm formation"/>
    <property type="evidence" value="ECO:0007669"/>
    <property type="project" value="TreeGrafter"/>
</dbReference>
<dbReference type="EC" id="2.7.7.65" evidence="1"/>
<dbReference type="SUPFAM" id="SSF55073">
    <property type="entry name" value="Nucleotide cyclase"/>
    <property type="match status" value="1"/>
</dbReference>
<dbReference type="PANTHER" id="PTHR45138">
    <property type="entry name" value="REGULATORY COMPONENTS OF SENSORY TRANSDUCTION SYSTEM"/>
    <property type="match status" value="1"/>
</dbReference>
<dbReference type="InterPro" id="IPR000160">
    <property type="entry name" value="GGDEF_dom"/>
</dbReference>
<protein>
    <recommendedName>
        <fullName evidence="1">diguanylate cyclase</fullName>
        <ecNumber evidence="1">2.7.7.65</ecNumber>
    </recommendedName>
</protein>
<organism evidence="5 6">
    <name type="scientific">Nitratireductor mangrovi</name>
    <dbReference type="NCBI Taxonomy" id="2599600"/>
    <lineage>
        <taxon>Bacteria</taxon>
        <taxon>Pseudomonadati</taxon>
        <taxon>Pseudomonadota</taxon>
        <taxon>Alphaproteobacteria</taxon>
        <taxon>Hyphomicrobiales</taxon>
        <taxon>Phyllobacteriaceae</taxon>
        <taxon>Nitratireductor</taxon>
    </lineage>
</organism>
<keyword evidence="3" id="KW-0472">Membrane</keyword>
<sequence>MHSILVRSGLVAVGSAVASVLVASTVMAVQGLTLDGNGLAMSILCPLLIAWPASAYNFRQRRRLAEANASLLRAHADLAEAHARLAERASRDAMTGMLNRESFLDAIRAEQAQGGSGAFLIIDADHFKRINDTHGHQIGDAALVEIAAAILRAPPRGSIVGRIGGEEFAAYVPDCRGEAVEVVAEEIRRSVEAIGFAPAGRDEPLSVSIGVAVFTEDLTIPQILRIADRRLYRAKRAGRNRVVADDSDDRAAA</sequence>
<dbReference type="OrthoDB" id="9812260at2"/>
<evidence type="ECO:0000256" key="2">
    <source>
        <dbReference type="ARBA" id="ARBA00034247"/>
    </source>
</evidence>
<dbReference type="RefSeq" id="WP_146299842.1">
    <property type="nucleotide sequence ID" value="NZ_CP042301.2"/>
</dbReference>
<dbReference type="GO" id="GO:0052621">
    <property type="term" value="F:diguanylate cyclase activity"/>
    <property type="evidence" value="ECO:0007669"/>
    <property type="project" value="UniProtKB-EC"/>
</dbReference>
<gene>
    <name evidence="5" type="ORF">FQ775_12870</name>
</gene>
<dbReference type="PROSITE" id="PS50887">
    <property type="entry name" value="GGDEF"/>
    <property type="match status" value="1"/>
</dbReference>
<keyword evidence="3" id="KW-0812">Transmembrane</keyword>
<dbReference type="InterPro" id="IPR050469">
    <property type="entry name" value="Diguanylate_Cyclase"/>
</dbReference>
<dbReference type="EMBL" id="CP042301">
    <property type="protein sequence ID" value="QDZ01197.1"/>
    <property type="molecule type" value="Genomic_DNA"/>
</dbReference>
<feature type="transmembrane region" description="Helical" evidence="3">
    <location>
        <begin position="38"/>
        <end position="58"/>
    </location>
</feature>
<dbReference type="GO" id="GO:0005886">
    <property type="term" value="C:plasma membrane"/>
    <property type="evidence" value="ECO:0007669"/>
    <property type="project" value="TreeGrafter"/>
</dbReference>
<keyword evidence="6" id="KW-1185">Reference proteome</keyword>
<dbReference type="InterPro" id="IPR029787">
    <property type="entry name" value="Nucleotide_cyclase"/>
</dbReference>
<dbReference type="Pfam" id="PF00990">
    <property type="entry name" value="GGDEF"/>
    <property type="match status" value="1"/>
</dbReference>
<name>A0A5B8KZL4_9HYPH</name>
<dbReference type="GO" id="GO:1902201">
    <property type="term" value="P:negative regulation of bacterial-type flagellum-dependent cell motility"/>
    <property type="evidence" value="ECO:0007669"/>
    <property type="project" value="TreeGrafter"/>
</dbReference>
<dbReference type="AlphaFoldDB" id="A0A5B8KZL4"/>
<evidence type="ECO:0000256" key="1">
    <source>
        <dbReference type="ARBA" id="ARBA00012528"/>
    </source>
</evidence>
<dbReference type="PANTHER" id="PTHR45138:SF9">
    <property type="entry name" value="DIGUANYLATE CYCLASE DGCM-RELATED"/>
    <property type="match status" value="1"/>
</dbReference>
<dbReference type="Gene3D" id="3.30.70.270">
    <property type="match status" value="1"/>
</dbReference>
<keyword evidence="3" id="KW-1133">Transmembrane helix</keyword>
<dbReference type="KEGG" id="niy:FQ775_12870"/>
<evidence type="ECO:0000256" key="3">
    <source>
        <dbReference type="SAM" id="Phobius"/>
    </source>
</evidence>
<accession>A0A5B8KZL4</accession>
<dbReference type="NCBIfam" id="TIGR00254">
    <property type="entry name" value="GGDEF"/>
    <property type="match status" value="1"/>
</dbReference>
<evidence type="ECO:0000313" key="6">
    <source>
        <dbReference type="Proteomes" id="UP000321389"/>
    </source>
</evidence>